<evidence type="ECO:0000313" key="5">
    <source>
        <dbReference type="Proteomes" id="UP001642720"/>
    </source>
</evidence>
<feature type="compositionally biased region" description="Basic and acidic residues" evidence="1">
    <location>
        <begin position="615"/>
        <end position="627"/>
    </location>
</feature>
<dbReference type="GeneID" id="300574399"/>
<protein>
    <recommendedName>
        <fullName evidence="6">GST N-terminal domain-containing protein</fullName>
    </recommendedName>
</protein>
<evidence type="ECO:0000256" key="1">
    <source>
        <dbReference type="SAM" id="MobiDB-lite"/>
    </source>
</evidence>
<feature type="compositionally biased region" description="Basic and acidic residues" evidence="1">
    <location>
        <begin position="372"/>
        <end position="407"/>
    </location>
</feature>
<dbReference type="SUPFAM" id="SSF52833">
    <property type="entry name" value="Thioredoxin-like"/>
    <property type="match status" value="1"/>
</dbReference>
<reference evidence="4 5" key="1">
    <citation type="submission" date="2018-01" db="EMBL/GenBank/DDBJ databases">
        <title>Genome characterization of the sugarcane-associated fungus Trichoderma ghanense CCMA-1212 and their application in lignocelulose bioconversion.</title>
        <authorList>
            <person name="Steindorff A.S."/>
            <person name="Mendes T.D."/>
            <person name="Vilela E.S.D."/>
            <person name="Rodrigues D.S."/>
            <person name="Formighieri E.F."/>
            <person name="Melo I.S."/>
            <person name="Favaro L.C.L."/>
        </authorList>
    </citation>
    <scope>NUCLEOTIDE SEQUENCE [LARGE SCALE GENOMIC DNA]</scope>
    <source>
        <strain evidence="4 5">CCMA-1212</strain>
    </source>
</reference>
<feature type="domain" description="Glutathione S-transferase UstS-like C-terminal" evidence="3">
    <location>
        <begin position="122"/>
        <end position="217"/>
    </location>
</feature>
<dbReference type="InterPro" id="IPR004045">
    <property type="entry name" value="Glutathione_S-Trfase_N"/>
</dbReference>
<evidence type="ECO:0008006" key="6">
    <source>
        <dbReference type="Google" id="ProtNLM"/>
    </source>
</evidence>
<evidence type="ECO:0000313" key="4">
    <source>
        <dbReference type="EMBL" id="TFB05273.1"/>
    </source>
</evidence>
<dbReference type="Pfam" id="PF22041">
    <property type="entry name" value="GST_C_7"/>
    <property type="match status" value="1"/>
</dbReference>
<dbReference type="EMBL" id="PPTA01000003">
    <property type="protein sequence ID" value="TFB05273.1"/>
    <property type="molecule type" value="Genomic_DNA"/>
</dbReference>
<gene>
    <name evidence="4" type="ORF">CCMA1212_002569</name>
</gene>
<dbReference type="InterPro" id="IPR036249">
    <property type="entry name" value="Thioredoxin-like_sf"/>
</dbReference>
<feature type="region of interest" description="Disordered" evidence="1">
    <location>
        <begin position="667"/>
        <end position="715"/>
    </location>
</feature>
<dbReference type="RefSeq" id="XP_073561474.1">
    <property type="nucleotide sequence ID" value="XM_073699949.1"/>
</dbReference>
<dbReference type="InterPro" id="IPR054416">
    <property type="entry name" value="GST_UstS-like_C"/>
</dbReference>
<feature type="domain" description="GST N-terminal" evidence="2">
    <location>
        <begin position="23"/>
        <end position="99"/>
    </location>
</feature>
<feature type="region of interest" description="Disordered" evidence="1">
    <location>
        <begin position="615"/>
        <end position="634"/>
    </location>
</feature>
<dbReference type="Pfam" id="PF13409">
    <property type="entry name" value="GST_N_2"/>
    <property type="match status" value="1"/>
</dbReference>
<dbReference type="Proteomes" id="UP001642720">
    <property type="component" value="Unassembled WGS sequence"/>
</dbReference>
<proteinExistence type="predicted"/>
<evidence type="ECO:0000259" key="3">
    <source>
        <dbReference type="Pfam" id="PF22041"/>
    </source>
</evidence>
<dbReference type="Gene3D" id="3.40.30.10">
    <property type="entry name" value="Glutaredoxin"/>
    <property type="match status" value="1"/>
</dbReference>
<feature type="region of interest" description="Disordered" evidence="1">
    <location>
        <begin position="302"/>
        <end position="408"/>
    </location>
</feature>
<name>A0ABY2HAJ9_9HYPO</name>
<evidence type="ECO:0000259" key="2">
    <source>
        <dbReference type="Pfam" id="PF13409"/>
    </source>
</evidence>
<organism evidence="4 5">
    <name type="scientific">Trichoderma ghanense</name>
    <dbReference type="NCBI Taxonomy" id="65468"/>
    <lineage>
        <taxon>Eukaryota</taxon>
        <taxon>Fungi</taxon>
        <taxon>Dikarya</taxon>
        <taxon>Ascomycota</taxon>
        <taxon>Pezizomycotina</taxon>
        <taxon>Sordariomycetes</taxon>
        <taxon>Hypocreomycetidae</taxon>
        <taxon>Hypocreales</taxon>
        <taxon>Hypocreaceae</taxon>
        <taxon>Trichoderma</taxon>
    </lineage>
</organism>
<keyword evidence="5" id="KW-1185">Reference proteome</keyword>
<sequence length="825" mass="94547">MATSSVEPEVVLYDLACVKNICFSPTVWRIRLMLNYKRIPYRTVFLEMPDIEPTLKELGIPPHDPASGNRKNYTVPAIQHVPTNKYIMDSKPIAEFLESTYPDPPLQLTSELGSEIELKLRTLIAPTLYQSIIPREINMFSPRAQEYFRRTREAQLGKKLEDLLAGEEERWKAADVDLRAISELMKRNQGNGPFVLGARPSYSDFFIAGSLQSLRAIEWAVFVRIVQYPGFREVYELFQPSTSRIENKETATQFRTDSPSMNAVKAILVPSFDLFEGFGFRQLPAITTYMYTCTRRSQFMETRTETRASEASPHKSRSSTPRRRKNGRYRRTPSKRHTPTPHSSAYRCSSSKSKSKTPQRSVQSPLRPRRRERQDEAKNITEDEDVINGKDEEKDEAKDDVRDEAREQVVGPIVSEKMLADMEAEKRQYLGTSLRWAPLEERLFEILFLRQEIPLLPSYWEEYFPTVPMPEACYCWRKDMNPVVYAHAVNTFRDTDEERFAATVALTKLIDLTADIRTICQSGLRSNAPRMIKKSLEKFLNWAAEDGGYRHLEYLPNIIVEIVEKHSEDMPQTAFVEMRMRDLARKHRKMLAIKTEEEDGAVEGDVDMEVERQIRGEAEASNGEEKTQQVTASRSRSWRMFGSRVMSRLFRLIGRRSVIKPEYHGETSVIESDADEPMTAQEDTPARDSVNVKQEGDEDEGIRLPIKRELHSESEDDVTMADIPLASAAATNSWSSPTLYHRQPPVIFGFFIVGTTAMLLTADSSKDEAAMHLTLQFDLDFENRSLGVWNALTVAIVACLARDDMMKRMGDFEEARVVEESDPDA</sequence>
<accession>A0ABY2HAJ9</accession>
<dbReference type="Gene3D" id="1.20.1050.10">
    <property type="match status" value="1"/>
</dbReference>
<comment type="caution">
    <text evidence="4">The sequence shown here is derived from an EMBL/GenBank/DDBJ whole genome shotgun (WGS) entry which is preliminary data.</text>
</comment>
<feature type="compositionally biased region" description="Basic residues" evidence="1">
    <location>
        <begin position="314"/>
        <end position="339"/>
    </location>
</feature>